<dbReference type="Gramene" id="TVU06950">
    <property type="protein sequence ID" value="TVU06950"/>
    <property type="gene ID" value="EJB05_46987"/>
</dbReference>
<sequence length="132" mass="15207">MLGKSHKHVDAPACSHREVAGPLRHLGLRLAVASRHLHRRDDYRCVALKLAHRVDTLFTGVRREFAAGELSSHCHYCAHLNTIRCHIDYLEVMDDGISHKGLQLRERTIPSHMERFFLMEDHHRMATLTKEG</sequence>
<dbReference type="Proteomes" id="UP000324897">
    <property type="component" value="Unassembled WGS sequence"/>
</dbReference>
<keyword evidence="2" id="KW-1185">Reference proteome</keyword>
<dbReference type="EMBL" id="RWGY01000045">
    <property type="protein sequence ID" value="TVU06950.1"/>
    <property type="molecule type" value="Genomic_DNA"/>
</dbReference>
<comment type="caution">
    <text evidence="1">The sequence shown here is derived from an EMBL/GenBank/DDBJ whole genome shotgun (WGS) entry which is preliminary data.</text>
</comment>
<gene>
    <name evidence="1" type="ORF">EJB05_46987</name>
</gene>
<reference evidence="1 2" key="1">
    <citation type="journal article" date="2019" name="Sci. Rep.">
        <title>A high-quality genome of Eragrostis curvula grass provides insights into Poaceae evolution and supports new strategies to enhance forage quality.</title>
        <authorList>
            <person name="Carballo J."/>
            <person name="Santos B.A.C.M."/>
            <person name="Zappacosta D."/>
            <person name="Garbus I."/>
            <person name="Selva J.P."/>
            <person name="Gallo C.A."/>
            <person name="Diaz A."/>
            <person name="Albertini E."/>
            <person name="Caccamo M."/>
            <person name="Echenique V."/>
        </authorList>
    </citation>
    <scope>NUCLEOTIDE SEQUENCE [LARGE SCALE GENOMIC DNA]</scope>
    <source>
        <strain evidence="2">cv. Victoria</strain>
        <tissue evidence="1">Leaf</tissue>
    </source>
</reference>
<protein>
    <submittedName>
        <fullName evidence="1">Uncharacterized protein</fullName>
    </submittedName>
</protein>
<evidence type="ECO:0000313" key="2">
    <source>
        <dbReference type="Proteomes" id="UP000324897"/>
    </source>
</evidence>
<proteinExistence type="predicted"/>
<dbReference type="AlphaFoldDB" id="A0A5J9T6C7"/>
<name>A0A5J9T6C7_9POAL</name>
<evidence type="ECO:0000313" key="1">
    <source>
        <dbReference type="EMBL" id="TVU06950.1"/>
    </source>
</evidence>
<accession>A0A5J9T6C7</accession>
<organism evidence="1 2">
    <name type="scientific">Eragrostis curvula</name>
    <name type="common">weeping love grass</name>
    <dbReference type="NCBI Taxonomy" id="38414"/>
    <lineage>
        <taxon>Eukaryota</taxon>
        <taxon>Viridiplantae</taxon>
        <taxon>Streptophyta</taxon>
        <taxon>Embryophyta</taxon>
        <taxon>Tracheophyta</taxon>
        <taxon>Spermatophyta</taxon>
        <taxon>Magnoliopsida</taxon>
        <taxon>Liliopsida</taxon>
        <taxon>Poales</taxon>
        <taxon>Poaceae</taxon>
        <taxon>PACMAD clade</taxon>
        <taxon>Chloridoideae</taxon>
        <taxon>Eragrostideae</taxon>
        <taxon>Eragrostidinae</taxon>
        <taxon>Eragrostis</taxon>
    </lineage>
</organism>